<reference evidence="2" key="1">
    <citation type="submission" date="2021-03" db="EMBL/GenBank/DDBJ databases">
        <title>The complete genome sequence of Acetobacter sp. TBRC 12339.</title>
        <authorList>
            <person name="Charoenyingcharoen P."/>
            <person name="Yukphan P."/>
        </authorList>
    </citation>
    <scope>NUCLEOTIDE SEQUENCE</scope>
    <source>
        <strain evidence="2">TBRC 12339</strain>
    </source>
</reference>
<sequence>MHHTLPFRIGAVLRSLPARPPAPFALAPLAAAFGISLALLPAGAMAAETTSLAGQRVEISLVCPGSLDVSVRPGLDRQVDIQGPWPQGVSHGTDPDGTIRIAQRTCAGNTVLAVSTPPDMPLAINSTSAASLHVGDRKGTLSLLAGGTGPVQVGAVGGLDLGSTSSGPITIGAVTGSARVNATGSAPIEIGQVKADALMLSLGGTSSFVVRSGTLKALQITTASTHDAIFHGTTDLAALHVQAGGAIVVDRATGTLATERDGPGRIEVNEPAEPSSPEHDAQAENPAGSGQAPTLHTAAH</sequence>
<evidence type="ECO:0000256" key="1">
    <source>
        <dbReference type="SAM" id="MobiDB-lite"/>
    </source>
</evidence>
<evidence type="ECO:0000313" key="2">
    <source>
        <dbReference type="EMBL" id="MBO1326000.1"/>
    </source>
</evidence>
<dbReference type="RefSeq" id="WP_207846667.1">
    <property type="nucleotide sequence ID" value="NZ_JAFVMH010000006.1"/>
</dbReference>
<name>A0A939HKB1_9PROT</name>
<proteinExistence type="predicted"/>
<dbReference type="Proteomes" id="UP000664073">
    <property type="component" value="Unassembled WGS sequence"/>
</dbReference>
<feature type="region of interest" description="Disordered" evidence="1">
    <location>
        <begin position="257"/>
        <end position="300"/>
    </location>
</feature>
<dbReference type="AlphaFoldDB" id="A0A939HKB1"/>
<dbReference type="EMBL" id="JAFVMH010000006">
    <property type="protein sequence ID" value="MBO1326000.1"/>
    <property type="molecule type" value="Genomic_DNA"/>
</dbReference>
<gene>
    <name evidence="2" type="ORF">J2D77_12650</name>
</gene>
<comment type="caution">
    <text evidence="2">The sequence shown here is derived from an EMBL/GenBank/DDBJ whole genome shotgun (WGS) entry which is preliminary data.</text>
</comment>
<protein>
    <submittedName>
        <fullName evidence="2">Uncharacterized protein</fullName>
    </submittedName>
</protein>
<accession>A0A939HKB1</accession>
<evidence type="ECO:0000313" key="3">
    <source>
        <dbReference type="Proteomes" id="UP000664073"/>
    </source>
</evidence>
<feature type="compositionally biased region" description="Basic and acidic residues" evidence="1">
    <location>
        <begin position="258"/>
        <end position="268"/>
    </location>
</feature>
<keyword evidence="3" id="KW-1185">Reference proteome</keyword>
<dbReference type="Gene3D" id="2.160.20.120">
    <property type="match status" value="1"/>
</dbReference>
<organism evidence="2 3">
    <name type="scientific">Acetobacter garciniae</name>
    <dbReference type="NCBI Taxonomy" id="2817435"/>
    <lineage>
        <taxon>Bacteria</taxon>
        <taxon>Pseudomonadati</taxon>
        <taxon>Pseudomonadota</taxon>
        <taxon>Alphaproteobacteria</taxon>
        <taxon>Acetobacterales</taxon>
        <taxon>Acetobacteraceae</taxon>
        <taxon>Acetobacter</taxon>
    </lineage>
</organism>